<name>A0A0A9CLZ7_ARUDO</name>
<accession>A0A0A9CLZ7</accession>
<sequence>MININLVCCDVDLLALFPCQLLTLDNVVHDINVGFMRTFNEHY</sequence>
<dbReference type="EMBL" id="GBRH01225363">
    <property type="protein sequence ID" value="JAD72532.1"/>
    <property type="molecule type" value="Transcribed_RNA"/>
</dbReference>
<reference evidence="1" key="2">
    <citation type="journal article" date="2015" name="Data Brief">
        <title>Shoot transcriptome of the giant reed, Arundo donax.</title>
        <authorList>
            <person name="Barrero R.A."/>
            <person name="Guerrero F.D."/>
            <person name="Moolhuijzen P."/>
            <person name="Goolsby J.A."/>
            <person name="Tidwell J."/>
            <person name="Bellgard S.E."/>
            <person name="Bellgard M.I."/>
        </authorList>
    </citation>
    <scope>NUCLEOTIDE SEQUENCE</scope>
    <source>
        <tissue evidence="1">Shoot tissue taken approximately 20 cm above the soil surface</tissue>
    </source>
</reference>
<organism evidence="1">
    <name type="scientific">Arundo donax</name>
    <name type="common">Giant reed</name>
    <name type="synonym">Donax arundinaceus</name>
    <dbReference type="NCBI Taxonomy" id="35708"/>
    <lineage>
        <taxon>Eukaryota</taxon>
        <taxon>Viridiplantae</taxon>
        <taxon>Streptophyta</taxon>
        <taxon>Embryophyta</taxon>
        <taxon>Tracheophyta</taxon>
        <taxon>Spermatophyta</taxon>
        <taxon>Magnoliopsida</taxon>
        <taxon>Liliopsida</taxon>
        <taxon>Poales</taxon>
        <taxon>Poaceae</taxon>
        <taxon>PACMAD clade</taxon>
        <taxon>Arundinoideae</taxon>
        <taxon>Arundineae</taxon>
        <taxon>Arundo</taxon>
    </lineage>
</organism>
<evidence type="ECO:0000313" key="1">
    <source>
        <dbReference type="EMBL" id="JAD72532.1"/>
    </source>
</evidence>
<reference evidence="1" key="1">
    <citation type="submission" date="2014-09" db="EMBL/GenBank/DDBJ databases">
        <authorList>
            <person name="Magalhaes I.L.F."/>
            <person name="Oliveira U."/>
            <person name="Santos F.R."/>
            <person name="Vidigal T.H.D.A."/>
            <person name="Brescovit A.D."/>
            <person name="Santos A.J."/>
        </authorList>
    </citation>
    <scope>NUCLEOTIDE SEQUENCE</scope>
    <source>
        <tissue evidence="1">Shoot tissue taken approximately 20 cm above the soil surface</tissue>
    </source>
</reference>
<proteinExistence type="predicted"/>
<protein>
    <submittedName>
        <fullName evidence="1">Uncharacterized protein</fullName>
    </submittedName>
</protein>
<dbReference type="AlphaFoldDB" id="A0A0A9CLZ7"/>